<sequence>MTSREREAVVVCTGENMNAGISILEMETGEELMRIPTCASPPHGLVCLREQYLVASQIQKHHRSYAGGAIFIWALNKSQVLHRSYPIEPIGPISCTKNGFYLIGGAPSGNIYLWEVSSGRLLKIWAAHHASLSCLTFSSDDSLLISGSDDGVVFVWSMICLLDMADSQSTGSSTSIHSWSDHDTSITDLVSTSGGSSPMLISSSRDGTCKVRNLVSGSLLLNFTFSSPITAIALDPGEQMLYSGCMDGRICISELDIGLEDNPTVFSEDQMTVLRGHKGSIAALSISMSGLYLVSASNDCTACVWDVASSKVIRNFIYKKGPITNIVVIPLSLLSLKEGYRSLSRLRVSLLDKGPHPSNAFEGSISLLQTYCTLEDKEVSVARFRSTDSLNEQILDLEQRRTPEAVQMRVETMVEQRLWAAAMTKQLTTMNKHLQSRLLDLAQGRLLDDSNSTTRKRKFTDPTEHIK</sequence>
<keyword evidence="5" id="KW-1185">Reference proteome</keyword>
<dbReference type="eggNOG" id="KOG0646">
    <property type="taxonomic scope" value="Eukaryota"/>
</dbReference>
<dbReference type="OMA" id="RYKGGGC"/>
<dbReference type="HOGENOM" id="CLU_029749_3_1_1"/>
<dbReference type="InterPro" id="IPR011047">
    <property type="entry name" value="Quinoprotein_ADH-like_sf"/>
</dbReference>
<dbReference type="AlphaFoldDB" id="W1PAG5"/>
<dbReference type="InterPro" id="IPR015943">
    <property type="entry name" value="WD40/YVTN_repeat-like_dom_sf"/>
</dbReference>
<dbReference type="Pfam" id="PF00400">
    <property type="entry name" value="WD40"/>
    <property type="match status" value="4"/>
</dbReference>
<organism evidence="4 5">
    <name type="scientific">Amborella trichopoda</name>
    <dbReference type="NCBI Taxonomy" id="13333"/>
    <lineage>
        <taxon>Eukaryota</taxon>
        <taxon>Viridiplantae</taxon>
        <taxon>Streptophyta</taxon>
        <taxon>Embryophyta</taxon>
        <taxon>Tracheophyta</taxon>
        <taxon>Spermatophyta</taxon>
        <taxon>Magnoliopsida</taxon>
        <taxon>Amborellales</taxon>
        <taxon>Amborellaceae</taxon>
        <taxon>Amborella</taxon>
    </lineage>
</organism>
<dbReference type="Gramene" id="ERN06887">
    <property type="protein sequence ID" value="ERN06887"/>
    <property type="gene ID" value="AMTR_s00005p00252220"/>
</dbReference>
<feature type="repeat" description="WD" evidence="3">
    <location>
        <begin position="125"/>
        <end position="158"/>
    </location>
</feature>
<dbReference type="InterPro" id="IPR045227">
    <property type="entry name" value="WDR18/Ipi3/RID3"/>
</dbReference>
<dbReference type="STRING" id="13333.W1PAG5"/>
<dbReference type="SUPFAM" id="SSF50998">
    <property type="entry name" value="Quinoprotein alcohol dehydrogenase-like"/>
    <property type="match status" value="1"/>
</dbReference>
<dbReference type="PANTHER" id="PTHR18763">
    <property type="entry name" value="WD-REPEAT PROTEIN 18"/>
    <property type="match status" value="1"/>
</dbReference>
<proteinExistence type="predicted"/>
<dbReference type="GO" id="GO:0005656">
    <property type="term" value="C:nuclear pre-replicative complex"/>
    <property type="evidence" value="ECO:0000318"/>
    <property type="project" value="GO_Central"/>
</dbReference>
<dbReference type="PANTHER" id="PTHR18763:SF4">
    <property type="entry name" value="PROTEIN ROOT INITIATION DEFECTIVE 3-LIKE"/>
    <property type="match status" value="1"/>
</dbReference>
<dbReference type="SMART" id="SM00320">
    <property type="entry name" value="WD40"/>
    <property type="match status" value="5"/>
</dbReference>
<protein>
    <submittedName>
        <fullName evidence="4">Uncharacterized protein</fullName>
    </submittedName>
</protein>
<dbReference type="PROSITE" id="PS50082">
    <property type="entry name" value="WD_REPEATS_2"/>
    <property type="match status" value="2"/>
</dbReference>
<evidence type="ECO:0000256" key="1">
    <source>
        <dbReference type="ARBA" id="ARBA00022574"/>
    </source>
</evidence>
<dbReference type="PROSITE" id="PS00678">
    <property type="entry name" value="WD_REPEATS_1"/>
    <property type="match status" value="1"/>
</dbReference>
<keyword evidence="1 3" id="KW-0853">WD repeat</keyword>
<reference evidence="5" key="1">
    <citation type="journal article" date="2013" name="Science">
        <title>The Amborella genome and the evolution of flowering plants.</title>
        <authorList>
            <consortium name="Amborella Genome Project"/>
        </authorList>
    </citation>
    <scope>NUCLEOTIDE SEQUENCE [LARGE SCALE GENOMIC DNA]</scope>
</reference>
<dbReference type="GO" id="GO:0120330">
    <property type="term" value="C:rixosome complex"/>
    <property type="evidence" value="ECO:0000318"/>
    <property type="project" value="GO_Central"/>
</dbReference>
<accession>W1PAG5</accession>
<dbReference type="GO" id="GO:0006364">
    <property type="term" value="P:rRNA processing"/>
    <property type="evidence" value="ECO:0000318"/>
    <property type="project" value="GO_Central"/>
</dbReference>
<dbReference type="GO" id="GO:0006261">
    <property type="term" value="P:DNA-templated DNA replication"/>
    <property type="evidence" value="ECO:0000318"/>
    <property type="project" value="GO_Central"/>
</dbReference>
<name>W1PAG5_AMBTC</name>
<dbReference type="PROSITE" id="PS50294">
    <property type="entry name" value="WD_REPEATS_REGION"/>
    <property type="match status" value="2"/>
</dbReference>
<evidence type="ECO:0000313" key="5">
    <source>
        <dbReference type="Proteomes" id="UP000017836"/>
    </source>
</evidence>
<gene>
    <name evidence="4" type="ORF">AMTR_s00005p00252220</name>
</gene>
<dbReference type="EMBL" id="KI393866">
    <property type="protein sequence ID" value="ERN06887.1"/>
    <property type="molecule type" value="Genomic_DNA"/>
</dbReference>
<dbReference type="Proteomes" id="UP000017836">
    <property type="component" value="Unassembled WGS sequence"/>
</dbReference>
<dbReference type="InterPro" id="IPR001680">
    <property type="entry name" value="WD40_rpt"/>
</dbReference>
<dbReference type="InterPro" id="IPR019775">
    <property type="entry name" value="WD40_repeat_CS"/>
</dbReference>
<evidence type="ECO:0000256" key="2">
    <source>
        <dbReference type="ARBA" id="ARBA00022737"/>
    </source>
</evidence>
<dbReference type="Gene3D" id="2.130.10.10">
    <property type="entry name" value="YVTN repeat-like/Quinoprotein amine dehydrogenase"/>
    <property type="match status" value="2"/>
</dbReference>
<keyword evidence="2" id="KW-0677">Repeat</keyword>
<evidence type="ECO:0000313" key="4">
    <source>
        <dbReference type="EMBL" id="ERN06887.1"/>
    </source>
</evidence>
<evidence type="ECO:0000256" key="3">
    <source>
        <dbReference type="PROSITE-ProRule" id="PRU00221"/>
    </source>
</evidence>
<feature type="repeat" description="WD" evidence="3">
    <location>
        <begin position="274"/>
        <end position="315"/>
    </location>
</feature>